<sequence length="131" mass="15245">MPKSQFYPHVKEMMGKDFAELLREIAPFVEPRADIIKTNRRLDITIDAAGASAEDMSINQKNRTLIIEGKIRPQPPEEEQELIASERFYGPFKREIFIPEEYDLHRIHAELKSGILTVTIPFRTYEKGEEQ</sequence>
<dbReference type="EMBL" id="CP048852">
    <property type="protein sequence ID" value="QIW82046.1"/>
    <property type="molecule type" value="Genomic_DNA"/>
</dbReference>
<dbReference type="PANTHER" id="PTHR11527">
    <property type="entry name" value="HEAT-SHOCK PROTEIN 20 FAMILY MEMBER"/>
    <property type="match status" value="1"/>
</dbReference>
<evidence type="ECO:0000256" key="1">
    <source>
        <dbReference type="PROSITE-ProRule" id="PRU00285"/>
    </source>
</evidence>
<dbReference type="InterPro" id="IPR031107">
    <property type="entry name" value="Small_HSP"/>
</dbReference>
<dbReference type="InterPro" id="IPR008978">
    <property type="entry name" value="HSP20-like_chaperone"/>
</dbReference>
<dbReference type="Pfam" id="PF00011">
    <property type="entry name" value="HSP20"/>
    <property type="match status" value="1"/>
</dbReference>
<evidence type="ECO:0000313" key="4">
    <source>
        <dbReference type="Proteomes" id="UP000501914"/>
    </source>
</evidence>
<reference evidence="3 4" key="1">
    <citation type="submission" date="2020-02" db="EMBL/GenBank/DDBJ databases">
        <title>Genome sequencing, annotation and comparative genomic analysis of Bacillus tequilensis EA-CB0015, an effective biological control agent against Pseudocercospora fijiensis in banana plants.</title>
        <authorList>
            <person name="Cuellar-Gaviria T.Z."/>
            <person name="Ju K.-S."/>
            <person name="Villegas-Escobar V."/>
        </authorList>
    </citation>
    <scope>NUCLEOTIDE SEQUENCE [LARGE SCALE GENOMIC DNA]</scope>
    <source>
        <strain evidence="3 4">EA-CB0015</strain>
    </source>
</reference>
<dbReference type="SUPFAM" id="SSF49764">
    <property type="entry name" value="HSP20-like chaperones"/>
    <property type="match status" value="1"/>
</dbReference>
<gene>
    <name evidence="3" type="ORF">G4P54_20775</name>
</gene>
<dbReference type="KEGG" id="bteq:G4P54_20775"/>
<evidence type="ECO:0000256" key="2">
    <source>
        <dbReference type="RuleBase" id="RU003616"/>
    </source>
</evidence>
<comment type="similarity">
    <text evidence="1 2">Belongs to the small heat shock protein (HSP20) family.</text>
</comment>
<dbReference type="PROSITE" id="PS01031">
    <property type="entry name" value="SHSP"/>
    <property type="match status" value="1"/>
</dbReference>
<evidence type="ECO:0000313" key="3">
    <source>
        <dbReference type="EMBL" id="QIW82046.1"/>
    </source>
</evidence>
<dbReference type="RefSeq" id="WP_024713351.1">
    <property type="nucleotide sequence ID" value="NZ_CP048852.1"/>
</dbReference>
<dbReference type="CDD" id="cd06464">
    <property type="entry name" value="ACD_sHsps-like"/>
    <property type="match status" value="1"/>
</dbReference>
<dbReference type="Proteomes" id="UP000501914">
    <property type="component" value="Chromosome"/>
</dbReference>
<proteinExistence type="inferred from homology"/>
<organism evidence="3 4">
    <name type="scientific">Bacillus tequilensis</name>
    <dbReference type="NCBI Taxonomy" id="227866"/>
    <lineage>
        <taxon>Bacteria</taxon>
        <taxon>Bacillati</taxon>
        <taxon>Bacillota</taxon>
        <taxon>Bacilli</taxon>
        <taxon>Bacillales</taxon>
        <taxon>Bacillaceae</taxon>
        <taxon>Bacillus</taxon>
    </lineage>
</organism>
<dbReference type="OrthoDB" id="9811615at2"/>
<dbReference type="AlphaFoldDB" id="A0A6H0WRZ4"/>
<protein>
    <submittedName>
        <fullName evidence="3">Hsp20/alpha crystallin family protein</fullName>
    </submittedName>
</protein>
<dbReference type="InterPro" id="IPR002068">
    <property type="entry name" value="A-crystallin/Hsp20_dom"/>
</dbReference>
<name>A0A6H0WRZ4_9BACI</name>
<accession>A0A6H0WRZ4</accession>
<keyword evidence="4" id="KW-1185">Reference proteome</keyword>
<dbReference type="Gene3D" id="2.60.40.790">
    <property type="match status" value="1"/>
</dbReference>